<keyword evidence="4" id="KW-1185">Reference proteome</keyword>
<dbReference type="EMBL" id="LJIJ01000314">
    <property type="protein sequence ID" value="ODM98874.1"/>
    <property type="molecule type" value="Genomic_DNA"/>
</dbReference>
<feature type="signal peptide" evidence="1">
    <location>
        <begin position="1"/>
        <end position="22"/>
    </location>
</feature>
<dbReference type="InterPro" id="IPR053265">
    <property type="entry name" value="Serpin"/>
</dbReference>
<accession>A0A1D2N1F8</accession>
<organism evidence="3 4">
    <name type="scientific">Orchesella cincta</name>
    <name type="common">Springtail</name>
    <name type="synonym">Podura cincta</name>
    <dbReference type="NCBI Taxonomy" id="48709"/>
    <lineage>
        <taxon>Eukaryota</taxon>
        <taxon>Metazoa</taxon>
        <taxon>Ecdysozoa</taxon>
        <taxon>Arthropoda</taxon>
        <taxon>Hexapoda</taxon>
        <taxon>Collembola</taxon>
        <taxon>Entomobryomorpha</taxon>
        <taxon>Entomobryoidea</taxon>
        <taxon>Orchesellidae</taxon>
        <taxon>Orchesellinae</taxon>
        <taxon>Orchesella</taxon>
    </lineage>
</organism>
<dbReference type="PROSITE" id="PS51465">
    <property type="entry name" value="KAZAL_2"/>
    <property type="match status" value="1"/>
</dbReference>
<proteinExistence type="predicted"/>
<feature type="domain" description="Kazal-like" evidence="2">
    <location>
        <begin position="39"/>
        <end position="85"/>
    </location>
</feature>
<dbReference type="PANTHER" id="PTHR21131">
    <property type="entry name" value="SERINE-TYPE ENDOPEPTIDASE INHIBITOR"/>
    <property type="match status" value="1"/>
</dbReference>
<evidence type="ECO:0000313" key="3">
    <source>
        <dbReference type="EMBL" id="ODM98874.1"/>
    </source>
</evidence>
<reference evidence="3 4" key="1">
    <citation type="journal article" date="2016" name="Genome Biol. Evol.">
        <title>Gene Family Evolution Reflects Adaptation to Soil Environmental Stressors in the Genome of the Collembolan Orchesella cincta.</title>
        <authorList>
            <person name="Faddeeva-Vakhrusheva A."/>
            <person name="Derks M.F."/>
            <person name="Anvar S.Y."/>
            <person name="Agamennone V."/>
            <person name="Suring W."/>
            <person name="Smit S."/>
            <person name="van Straalen N.M."/>
            <person name="Roelofs D."/>
        </authorList>
    </citation>
    <scope>NUCLEOTIDE SEQUENCE [LARGE SCALE GENOMIC DNA]</scope>
    <source>
        <tissue evidence="3">Mixed pool</tissue>
    </source>
</reference>
<evidence type="ECO:0000256" key="1">
    <source>
        <dbReference type="SAM" id="SignalP"/>
    </source>
</evidence>
<dbReference type="Proteomes" id="UP000094527">
    <property type="component" value="Unassembled WGS sequence"/>
</dbReference>
<dbReference type="Gene3D" id="3.30.60.30">
    <property type="match status" value="1"/>
</dbReference>
<evidence type="ECO:0000259" key="2">
    <source>
        <dbReference type="PROSITE" id="PS51465"/>
    </source>
</evidence>
<dbReference type="SUPFAM" id="SSF100895">
    <property type="entry name" value="Kazal-type serine protease inhibitors"/>
    <property type="match status" value="1"/>
</dbReference>
<dbReference type="CDD" id="cd00104">
    <property type="entry name" value="KAZAL_FS"/>
    <property type="match status" value="1"/>
</dbReference>
<dbReference type="InterPro" id="IPR036058">
    <property type="entry name" value="Kazal_dom_sf"/>
</dbReference>
<dbReference type="SMART" id="SM00280">
    <property type="entry name" value="KAZAL"/>
    <property type="match status" value="1"/>
</dbReference>
<sequence>MRLIFGIALVLGLVLLLTETSAQFRPIEQNPFRGIIGGGGRRISCACPYNYQPVCGNNAKTYGNSCELNCQRRHNSSRVRPPRKSEKVSMTFASVEAQHFAGIIPQLYCFMKISEVEEVEVSANQSPFPDLRAYELLPLLGLNAQLIDALHLTNEVFT</sequence>
<feature type="chain" id="PRO_5008904890" evidence="1">
    <location>
        <begin position="23"/>
        <end position="158"/>
    </location>
</feature>
<dbReference type="InterPro" id="IPR002350">
    <property type="entry name" value="Kazal_dom"/>
</dbReference>
<dbReference type="OrthoDB" id="328123at2759"/>
<keyword evidence="1" id="KW-0732">Signal</keyword>
<evidence type="ECO:0000313" key="4">
    <source>
        <dbReference type="Proteomes" id="UP000094527"/>
    </source>
</evidence>
<dbReference type="PANTHER" id="PTHR21131:SF0">
    <property type="entry name" value="GEO10195P1-RELATED"/>
    <property type="match status" value="1"/>
</dbReference>
<dbReference type="PROSITE" id="PS00282">
    <property type="entry name" value="KAZAL_1"/>
    <property type="match status" value="1"/>
</dbReference>
<protein>
    <submittedName>
        <fullName evidence="3">Ovomucoid</fullName>
    </submittedName>
</protein>
<comment type="caution">
    <text evidence="3">The sequence shown here is derived from an EMBL/GenBank/DDBJ whole genome shotgun (WGS) entry which is preliminary data.</text>
</comment>
<dbReference type="AlphaFoldDB" id="A0A1D2N1F8"/>
<dbReference type="GO" id="GO:0005615">
    <property type="term" value="C:extracellular space"/>
    <property type="evidence" value="ECO:0007669"/>
    <property type="project" value="TreeGrafter"/>
</dbReference>
<gene>
    <name evidence="3" type="ORF">Ocin01_07801</name>
</gene>
<dbReference type="Pfam" id="PF00050">
    <property type="entry name" value="Kazal_1"/>
    <property type="match status" value="1"/>
</dbReference>
<name>A0A1D2N1F8_ORCCI</name>